<sequence length="430" mass="46860">MSAPHRGLPPPAAMSLPHQQPLVSHPPSHIPSHQPPPLHHGQQSSTVQPPPSVSSHHHRDSWGSAPTGPAPLPPPPQHWSSNSDESMRHWLQTRAEEEKTRQEEEKTRQEGLRLEQRKIEMDMLQSSLSGGIPPPMIPLVFAGMANGALEWAQQFMASQSQYPQLPPSTRQRSPEAQREVLSQNPVQYHTSNAPAQVSSSYASYGASPTRARGQTVAGVMSRPGAGSNISSAGSTTPQSGPGLQPSTSTLGPFQPHQPGSGQSLTQHDSNSSIYFHHWQPPMTQAGQASSALTRPNSPPGEAQKKRKAGGDTTQQSKTPDTQRPRSPPPFVQSDFAGPSAARKTHKRHKSDFTWYQGPRSGMSTIPEPAARSRTPAQETSSASSKDRETTEGPRRGSQPETYTRHRHDEDRPSRERDRNREAAVSADRVP</sequence>
<name>A0ACC1MP79_9HYPO</name>
<dbReference type="Proteomes" id="UP001143910">
    <property type="component" value="Unassembled WGS sequence"/>
</dbReference>
<evidence type="ECO:0000313" key="2">
    <source>
        <dbReference type="Proteomes" id="UP001143910"/>
    </source>
</evidence>
<proteinExistence type="predicted"/>
<accession>A0ACC1MP79</accession>
<keyword evidence="2" id="KW-1185">Reference proteome</keyword>
<organism evidence="1 2">
    <name type="scientific">Zarea fungicola</name>
    <dbReference type="NCBI Taxonomy" id="93591"/>
    <lineage>
        <taxon>Eukaryota</taxon>
        <taxon>Fungi</taxon>
        <taxon>Dikarya</taxon>
        <taxon>Ascomycota</taxon>
        <taxon>Pezizomycotina</taxon>
        <taxon>Sordariomycetes</taxon>
        <taxon>Hypocreomycetidae</taxon>
        <taxon>Hypocreales</taxon>
        <taxon>Cordycipitaceae</taxon>
        <taxon>Zarea</taxon>
    </lineage>
</organism>
<evidence type="ECO:0000313" key="1">
    <source>
        <dbReference type="EMBL" id="KAJ2968136.1"/>
    </source>
</evidence>
<comment type="caution">
    <text evidence="1">The sequence shown here is derived from an EMBL/GenBank/DDBJ whole genome shotgun (WGS) entry which is preliminary data.</text>
</comment>
<dbReference type="EMBL" id="JANJQO010002087">
    <property type="protein sequence ID" value="KAJ2968136.1"/>
    <property type="molecule type" value="Genomic_DNA"/>
</dbReference>
<reference evidence="1" key="1">
    <citation type="submission" date="2022-08" db="EMBL/GenBank/DDBJ databases">
        <title>Genome Sequence of Lecanicillium fungicola.</title>
        <authorList>
            <person name="Buettner E."/>
        </authorList>
    </citation>
    <scope>NUCLEOTIDE SEQUENCE</scope>
    <source>
        <strain evidence="1">Babe33</strain>
    </source>
</reference>
<gene>
    <name evidence="1" type="ORF">NQ176_g9323</name>
</gene>
<protein>
    <submittedName>
        <fullName evidence="1">Uncharacterized protein</fullName>
    </submittedName>
</protein>